<keyword evidence="3" id="KW-1185">Reference proteome</keyword>
<feature type="signal peptide" evidence="1">
    <location>
        <begin position="1"/>
        <end position="30"/>
    </location>
</feature>
<protein>
    <recommendedName>
        <fullName evidence="4">DUF3108 domain-containing protein</fullName>
    </recommendedName>
</protein>
<dbReference type="Proteomes" id="UP000236728">
    <property type="component" value="Unassembled WGS sequence"/>
</dbReference>
<evidence type="ECO:0008006" key="4">
    <source>
        <dbReference type="Google" id="ProtNLM"/>
    </source>
</evidence>
<reference evidence="2 3" key="1">
    <citation type="submission" date="2016-10" db="EMBL/GenBank/DDBJ databases">
        <authorList>
            <person name="de Groot N.N."/>
        </authorList>
    </citation>
    <scope>NUCLEOTIDE SEQUENCE [LARGE SCALE GENOMIC DNA]</scope>
    <source>
        <strain evidence="2 3">DSM 22489</strain>
    </source>
</reference>
<feature type="chain" id="PRO_5009286376" description="DUF3108 domain-containing protein" evidence="1">
    <location>
        <begin position="31"/>
        <end position="267"/>
    </location>
</feature>
<gene>
    <name evidence="2" type="ORF">SAMN05421819_1096</name>
</gene>
<keyword evidence="1" id="KW-0732">Signal</keyword>
<evidence type="ECO:0000256" key="1">
    <source>
        <dbReference type="SAM" id="SignalP"/>
    </source>
</evidence>
<evidence type="ECO:0000313" key="3">
    <source>
        <dbReference type="Proteomes" id="UP000236728"/>
    </source>
</evidence>
<sequence>MFKGRCVSMRWSRASVVVMAVFLRATSAFAEPIPVRHIQRPLHRFMVARSEDGKTIASGEFTQVVEGSQVSMRLTYRFVDGSVDDEETTYNQSGTFRLVRNHHIQKGPFFAKPVDFTVEVPTGTVTFRTTDKHGRNHDYTRHMTLPADLADGMVGTLLLNVPRNTAPFRVGMLAPVGGGRLVELEISPQSDQTVQLAGQTFPATVFRVHPVLGSFVSLFARMIGLQPKDVTVWILEGEDPAVAVVVGQLGGYGPVVSSDLVGTDFAR</sequence>
<name>A0A1H5UMJ2_9BACT</name>
<accession>A0A1H5UMJ2</accession>
<dbReference type="AlphaFoldDB" id="A0A1H5UMJ2"/>
<evidence type="ECO:0000313" key="2">
    <source>
        <dbReference type="EMBL" id="SEF76283.1"/>
    </source>
</evidence>
<proteinExistence type="predicted"/>
<organism evidence="2 3">
    <name type="scientific">Bryocella elongata</name>
    <dbReference type="NCBI Taxonomy" id="863522"/>
    <lineage>
        <taxon>Bacteria</taxon>
        <taxon>Pseudomonadati</taxon>
        <taxon>Acidobacteriota</taxon>
        <taxon>Terriglobia</taxon>
        <taxon>Terriglobales</taxon>
        <taxon>Acidobacteriaceae</taxon>
        <taxon>Bryocella</taxon>
    </lineage>
</organism>
<dbReference type="EMBL" id="FNVA01000001">
    <property type="protein sequence ID" value="SEF76283.1"/>
    <property type="molecule type" value="Genomic_DNA"/>
</dbReference>